<name>A0AAV7J8K5_COTGL</name>
<dbReference type="EMBL" id="JAHXZJ010000001">
    <property type="protein sequence ID" value="KAH0568282.1"/>
    <property type="molecule type" value="Genomic_DNA"/>
</dbReference>
<dbReference type="AlphaFoldDB" id="A0AAV7J8K5"/>
<dbReference type="Proteomes" id="UP000826195">
    <property type="component" value="Unassembled WGS sequence"/>
</dbReference>
<evidence type="ECO:0000313" key="2">
    <source>
        <dbReference type="Proteomes" id="UP000826195"/>
    </source>
</evidence>
<proteinExistence type="predicted"/>
<accession>A0AAV7J8K5</accession>
<reference evidence="1 2" key="1">
    <citation type="journal article" date="2021" name="J. Hered.">
        <title>A chromosome-level genome assembly of the parasitoid wasp, Cotesia glomerata (Hymenoptera: Braconidae).</title>
        <authorList>
            <person name="Pinto B.J."/>
            <person name="Weis J.J."/>
            <person name="Gamble T."/>
            <person name="Ode P.J."/>
            <person name="Paul R."/>
            <person name="Zaspel J.M."/>
        </authorList>
    </citation>
    <scope>NUCLEOTIDE SEQUENCE [LARGE SCALE GENOMIC DNA]</scope>
    <source>
        <strain evidence="1">CgM1</strain>
    </source>
</reference>
<organism evidence="1 2">
    <name type="scientific">Cotesia glomerata</name>
    <name type="common">Lepidopteran parasitic wasp</name>
    <name type="synonym">Apanteles glomeratus</name>
    <dbReference type="NCBI Taxonomy" id="32391"/>
    <lineage>
        <taxon>Eukaryota</taxon>
        <taxon>Metazoa</taxon>
        <taxon>Ecdysozoa</taxon>
        <taxon>Arthropoda</taxon>
        <taxon>Hexapoda</taxon>
        <taxon>Insecta</taxon>
        <taxon>Pterygota</taxon>
        <taxon>Neoptera</taxon>
        <taxon>Endopterygota</taxon>
        <taxon>Hymenoptera</taxon>
        <taxon>Apocrita</taxon>
        <taxon>Ichneumonoidea</taxon>
        <taxon>Braconidae</taxon>
        <taxon>Microgastrinae</taxon>
        <taxon>Cotesia</taxon>
    </lineage>
</organism>
<gene>
    <name evidence="1" type="ORF">KQX54_020006</name>
</gene>
<protein>
    <submittedName>
        <fullName evidence="1">Uncharacterized protein</fullName>
    </submittedName>
</protein>
<evidence type="ECO:0000313" key="1">
    <source>
        <dbReference type="EMBL" id="KAH0568282.1"/>
    </source>
</evidence>
<keyword evidence="2" id="KW-1185">Reference proteome</keyword>
<sequence>MKIIGEKDLNTKRDTGETSLFAIREYKKEKKSSGGAKEVDERLVAAKKVSGVYITIKTGFMIQTGDTHEHHEHPTVISTPISWVVRGVRDIHKRRKTRVQVKQSCLSACMALEFLLSLLKTSLQKKIQRAPAAFRARGRLLWPYPELLAKRPSNSIYSMVCVVLLGNRMTRLVIGGDTDPLGTLRVLTSLFLTGGRILTRRHLGSRSP</sequence>
<comment type="caution">
    <text evidence="1">The sequence shown here is derived from an EMBL/GenBank/DDBJ whole genome shotgun (WGS) entry which is preliminary data.</text>
</comment>